<dbReference type="EMBL" id="JAECZA010000038">
    <property type="protein sequence ID" value="MBH8573623.1"/>
    <property type="molecule type" value="Genomic_DNA"/>
</dbReference>
<protein>
    <submittedName>
        <fullName evidence="2">Diguanylate cyclase</fullName>
    </submittedName>
</protein>
<dbReference type="Gene3D" id="3.30.70.270">
    <property type="match status" value="1"/>
</dbReference>
<feature type="domain" description="GGDEF" evidence="1">
    <location>
        <begin position="194"/>
        <end position="329"/>
    </location>
</feature>
<dbReference type="RefSeq" id="WP_214432443.1">
    <property type="nucleotide sequence ID" value="NZ_CAWPUQ010000206.1"/>
</dbReference>
<gene>
    <name evidence="2" type="ORF">I8752_11465</name>
</gene>
<dbReference type="SUPFAM" id="SSF55073">
    <property type="entry name" value="Nucleotide cyclase"/>
    <property type="match status" value="1"/>
</dbReference>
<dbReference type="PANTHER" id="PTHR45138:SF9">
    <property type="entry name" value="DIGUANYLATE CYCLASE DGCM-RELATED"/>
    <property type="match status" value="1"/>
</dbReference>
<dbReference type="AlphaFoldDB" id="A0A8J7I4K4"/>
<proteinExistence type="predicted"/>
<dbReference type="InterPro" id="IPR029787">
    <property type="entry name" value="Nucleotide_cyclase"/>
</dbReference>
<evidence type="ECO:0000259" key="1">
    <source>
        <dbReference type="PROSITE" id="PS50887"/>
    </source>
</evidence>
<dbReference type="PANTHER" id="PTHR45138">
    <property type="entry name" value="REGULATORY COMPONENTS OF SENSORY TRANSDUCTION SYSTEM"/>
    <property type="match status" value="1"/>
</dbReference>
<dbReference type="CDD" id="cd01949">
    <property type="entry name" value="GGDEF"/>
    <property type="match status" value="1"/>
</dbReference>
<name>A0A8J7I4K4_9NOST</name>
<comment type="caution">
    <text evidence="2">The sequence shown here is derived from an EMBL/GenBank/DDBJ whole genome shotgun (WGS) entry which is preliminary data.</text>
</comment>
<dbReference type="SMART" id="SM00267">
    <property type="entry name" value="GGDEF"/>
    <property type="match status" value="1"/>
</dbReference>
<dbReference type="Pfam" id="PF00990">
    <property type="entry name" value="GGDEF"/>
    <property type="match status" value="1"/>
</dbReference>
<dbReference type="InterPro" id="IPR050469">
    <property type="entry name" value="Diguanylate_Cyclase"/>
</dbReference>
<evidence type="ECO:0000313" key="2">
    <source>
        <dbReference type="EMBL" id="MBH8573623.1"/>
    </source>
</evidence>
<keyword evidence="3" id="KW-1185">Reference proteome</keyword>
<dbReference type="FunFam" id="3.30.70.270:FF:000001">
    <property type="entry name" value="Diguanylate cyclase domain protein"/>
    <property type="match status" value="1"/>
</dbReference>
<dbReference type="NCBIfam" id="TIGR00254">
    <property type="entry name" value="GGDEF"/>
    <property type="match status" value="1"/>
</dbReference>
<reference evidence="2 3" key="1">
    <citation type="journal article" date="2021" name="Int. J. Syst. Evol. Microbiol.">
        <title>Amazonocrinis nigriterrae gen. nov., sp. nov., Atlanticothrix silvestris gen. nov., sp. nov. and Dendronalium phyllosphericum gen. nov., sp. nov., nostocacean cyanobacteria from Brazilian environments.</title>
        <authorList>
            <person name="Alvarenga D.O."/>
            <person name="Andreote A.P.D."/>
            <person name="Branco L.H.Z."/>
            <person name="Delbaje E."/>
            <person name="Cruz R.B."/>
            <person name="Varani A.M."/>
            <person name="Fiore M.F."/>
        </authorList>
    </citation>
    <scope>NUCLEOTIDE SEQUENCE [LARGE SCALE GENOMIC DNA]</scope>
    <source>
        <strain evidence="2 3">CENA369</strain>
    </source>
</reference>
<dbReference type="GO" id="GO:0052621">
    <property type="term" value="F:diguanylate cyclase activity"/>
    <property type="evidence" value="ECO:0007669"/>
    <property type="project" value="TreeGrafter"/>
</dbReference>
<dbReference type="Proteomes" id="UP000662314">
    <property type="component" value="Unassembled WGS sequence"/>
</dbReference>
<dbReference type="InterPro" id="IPR043128">
    <property type="entry name" value="Rev_trsase/Diguanyl_cyclase"/>
</dbReference>
<organism evidence="2 3">
    <name type="scientific">Dendronalium phyllosphericum CENA369</name>
    <dbReference type="NCBI Taxonomy" id="1725256"/>
    <lineage>
        <taxon>Bacteria</taxon>
        <taxon>Bacillati</taxon>
        <taxon>Cyanobacteriota</taxon>
        <taxon>Cyanophyceae</taxon>
        <taxon>Nostocales</taxon>
        <taxon>Nostocaceae</taxon>
        <taxon>Dendronalium</taxon>
        <taxon>Dendronalium phyllosphericum</taxon>
    </lineage>
</organism>
<evidence type="ECO:0000313" key="3">
    <source>
        <dbReference type="Proteomes" id="UP000662314"/>
    </source>
</evidence>
<sequence>MNISILVFGSDTFLAKLPDQIRDTTAFNLEVITDIHQTILQIQTAPPDIILVQASLDGSMKICSWLKEQTQLSWIYCIFLEDRPQKFAARSKYGWEWELQMTATVLNQGADAYIWHLCEENTEHTLAGVTANHRLILAQLEVGLRKVQKYRDLLQKNDLLSAIALADSLTELNNRRALEWDLPRQIHKARTQGTPLSLIILDVDYFKKVNDTYGHLAGDRLLQLLGSRLRQNLRSQDTAFRYGGEEFVVVLANTTSYEALGVAERLNRKVSEQPFAINSKLSIDITISLGVASLEADDDEKGLSLIHRADQCLFHAKASGRNQAISWDYLSHFSQLEAVSS</sequence>
<dbReference type="InterPro" id="IPR000160">
    <property type="entry name" value="GGDEF_dom"/>
</dbReference>
<accession>A0A8J7I4K4</accession>
<dbReference type="PROSITE" id="PS50887">
    <property type="entry name" value="GGDEF"/>
    <property type="match status" value="1"/>
</dbReference>